<dbReference type="EMBL" id="BK015858">
    <property type="protein sequence ID" value="DAD69951.1"/>
    <property type="molecule type" value="Genomic_DNA"/>
</dbReference>
<protein>
    <submittedName>
        <fullName evidence="1">Uncharacterized protein</fullName>
    </submittedName>
</protein>
<sequence>MAVVYATLIVKGKKTLDQVPALIKPQVEEILKDLEVEI</sequence>
<organism evidence="1">
    <name type="scientific">Caudovirales sp. ctFWA4</name>
    <dbReference type="NCBI Taxonomy" id="2827628"/>
    <lineage>
        <taxon>Viruses</taxon>
        <taxon>Duplodnaviria</taxon>
        <taxon>Heunggongvirae</taxon>
        <taxon>Uroviricota</taxon>
        <taxon>Caudoviricetes</taxon>
    </lineage>
</organism>
<dbReference type="InterPro" id="IPR047907">
    <property type="entry name" value="CD1375-like"/>
</dbReference>
<evidence type="ECO:0000313" key="1">
    <source>
        <dbReference type="EMBL" id="DAD69951.1"/>
    </source>
</evidence>
<proteinExistence type="predicted"/>
<name>A0A8S5LJC3_9CAUD</name>
<reference evidence="1" key="1">
    <citation type="journal article" date="2021" name="Proc. Natl. Acad. Sci. U.S.A.">
        <title>A Catalog of Tens of Thousands of Viruses from Human Metagenomes Reveals Hidden Associations with Chronic Diseases.</title>
        <authorList>
            <person name="Tisza M.J."/>
            <person name="Buck C.B."/>
        </authorList>
    </citation>
    <scope>NUCLEOTIDE SEQUENCE</scope>
    <source>
        <strain evidence="1">CtFWA4</strain>
    </source>
</reference>
<dbReference type="NCBIfam" id="NF040910">
    <property type="entry name" value="CD1375_fam"/>
    <property type="match status" value="1"/>
</dbReference>
<accession>A0A8S5LJC3</accession>